<feature type="signal peptide" evidence="1">
    <location>
        <begin position="1"/>
        <end position="19"/>
    </location>
</feature>
<dbReference type="InterPro" id="IPR012337">
    <property type="entry name" value="RNaseH-like_sf"/>
</dbReference>
<evidence type="ECO:0000313" key="2">
    <source>
        <dbReference type="EMBL" id="GBN51217.1"/>
    </source>
</evidence>
<dbReference type="EMBL" id="BGPR01011415">
    <property type="protein sequence ID" value="GBN51217.1"/>
    <property type="molecule type" value="Genomic_DNA"/>
</dbReference>
<dbReference type="OrthoDB" id="6611647at2759"/>
<dbReference type="AlphaFoldDB" id="A0A4Y2PLW4"/>
<gene>
    <name evidence="2" type="primary">ZBED5_313</name>
    <name evidence="2" type="ORF">AVEN_25109_1</name>
</gene>
<dbReference type="PANTHER" id="PTHR45913:SF10">
    <property type="entry name" value="DUF4371 DOMAIN-CONTAINING PROTEIN"/>
    <property type="match status" value="1"/>
</dbReference>
<evidence type="ECO:0000313" key="3">
    <source>
        <dbReference type="Proteomes" id="UP000499080"/>
    </source>
</evidence>
<comment type="caution">
    <text evidence="2">The sequence shown here is derived from an EMBL/GenBank/DDBJ whole genome shotgun (WGS) entry which is preliminary data.</text>
</comment>
<proteinExistence type="predicted"/>
<organism evidence="2 3">
    <name type="scientific">Araneus ventricosus</name>
    <name type="common">Orbweaver spider</name>
    <name type="synonym">Epeira ventricosa</name>
    <dbReference type="NCBI Taxonomy" id="182803"/>
    <lineage>
        <taxon>Eukaryota</taxon>
        <taxon>Metazoa</taxon>
        <taxon>Ecdysozoa</taxon>
        <taxon>Arthropoda</taxon>
        <taxon>Chelicerata</taxon>
        <taxon>Arachnida</taxon>
        <taxon>Araneae</taxon>
        <taxon>Araneomorphae</taxon>
        <taxon>Entelegynae</taxon>
        <taxon>Araneoidea</taxon>
        <taxon>Araneidae</taxon>
        <taxon>Araneus</taxon>
    </lineage>
</organism>
<keyword evidence="3" id="KW-1185">Reference proteome</keyword>
<reference evidence="2 3" key="1">
    <citation type="journal article" date="2019" name="Sci. Rep.">
        <title>Orb-weaving spider Araneus ventricosus genome elucidates the spidroin gene catalogue.</title>
        <authorList>
            <person name="Kono N."/>
            <person name="Nakamura H."/>
            <person name="Ohtoshi R."/>
            <person name="Moran D.A.P."/>
            <person name="Shinohara A."/>
            <person name="Yoshida Y."/>
            <person name="Fujiwara M."/>
            <person name="Mori M."/>
            <person name="Tomita M."/>
            <person name="Arakawa K."/>
        </authorList>
    </citation>
    <scope>NUCLEOTIDE SEQUENCE [LARGE SCALE GENOMIC DNA]</scope>
</reference>
<dbReference type="PANTHER" id="PTHR45913">
    <property type="entry name" value="EPM2A-INTERACTING PROTEIN 1"/>
    <property type="match status" value="1"/>
</dbReference>
<dbReference type="SUPFAM" id="SSF53098">
    <property type="entry name" value="Ribonuclease H-like"/>
    <property type="match status" value="1"/>
</dbReference>
<accession>A0A4Y2PLW4</accession>
<feature type="chain" id="PRO_5021477451" evidence="1">
    <location>
        <begin position="20"/>
        <end position="475"/>
    </location>
</feature>
<name>A0A4Y2PLW4_ARAVE</name>
<sequence length="475" mass="54388">MCVNLIACGFCVFIRLLFQEEYDLEANYLLKAPPPAWHLVKEREELKKKNREFNQDWTESFEFICNTDGLPTCLICHEKLAHNKSDLERHCTTKHTQFAGKYPTGDARKKAVEELQKKQSSSMLSNKVQSSNNVNLASFAVSLEIAKRGKPFTDGEYVKVCFIRASEELFRDFKNKAEITKKIEDLPLSAKTVQDRTAKISSNVTHMQVEDIQLASALSLAVDESCDIKSTAQVTLFVRYMSSQGPKEELLGLLPLSGQTRGEDIANAVQKCLEDNGIDINKIVSIATDGARSMTGIHRGVTSILQKKINHEILTFHCIIHQEALCAQTFPTEIVGVMNLVINIINSILAKALYHRQIKDFLEEIDSQFSELLLHNKVRWLSRGKVLQRFALRLTEIKTFLNEKSIDHPELEEDKWLQKFNFMVDTTMKLNELNLKLQGKGNPAYARLEEVVCFEKNYFFLLKTWREVNYFILKI</sequence>
<dbReference type="Proteomes" id="UP000499080">
    <property type="component" value="Unassembled WGS sequence"/>
</dbReference>
<evidence type="ECO:0000256" key="1">
    <source>
        <dbReference type="SAM" id="SignalP"/>
    </source>
</evidence>
<keyword evidence="1" id="KW-0732">Signal</keyword>
<protein>
    <submittedName>
        <fullName evidence="2">Zinc finger BED domain-containing protein 5</fullName>
    </submittedName>
</protein>